<protein>
    <submittedName>
        <fullName evidence="1">DUF4304 domain-containing protein</fullName>
    </submittedName>
</protein>
<accession>A0A929PUB6</accession>
<dbReference type="Proteomes" id="UP000622475">
    <property type="component" value="Unassembled WGS sequence"/>
</dbReference>
<gene>
    <name evidence="1" type="ORF">IRJ16_01640</name>
</gene>
<evidence type="ECO:0000313" key="2">
    <source>
        <dbReference type="Proteomes" id="UP000622475"/>
    </source>
</evidence>
<reference evidence="1" key="1">
    <citation type="submission" date="2020-10" db="EMBL/GenBank/DDBJ databases">
        <title>Mucilaginibacter mali sp. nov., isolated from rhizosphere soil of apple orchard.</title>
        <authorList>
            <person name="Lee J.-S."/>
            <person name="Kim H.S."/>
            <person name="Kim J.-S."/>
        </authorList>
    </citation>
    <scope>NUCLEOTIDE SEQUENCE</scope>
    <source>
        <strain evidence="1">KCTC 22746</strain>
    </source>
</reference>
<dbReference type="Pfam" id="PF14137">
    <property type="entry name" value="DUF4304"/>
    <property type="match status" value="1"/>
</dbReference>
<name>A0A929PUB6_9SPHI</name>
<dbReference type="EMBL" id="JADFFL010000001">
    <property type="protein sequence ID" value="MBE9660573.1"/>
    <property type="molecule type" value="Genomic_DNA"/>
</dbReference>
<dbReference type="InterPro" id="IPR025412">
    <property type="entry name" value="DUF4304"/>
</dbReference>
<comment type="caution">
    <text evidence="1">The sequence shown here is derived from an EMBL/GenBank/DDBJ whole genome shotgun (WGS) entry which is preliminary data.</text>
</comment>
<proteinExistence type="predicted"/>
<keyword evidence="2" id="KW-1185">Reference proteome</keyword>
<dbReference type="AlphaFoldDB" id="A0A929PUB6"/>
<sequence>MERNLQDEYKCLIKDALTPALKKLGFKKNGQNFNRICDGMTQCLSIQTESVQSRKKGSIYFQSWIL</sequence>
<dbReference type="RefSeq" id="WP_194109765.1">
    <property type="nucleotide sequence ID" value="NZ_JADFFL010000001.1"/>
</dbReference>
<evidence type="ECO:0000313" key="1">
    <source>
        <dbReference type="EMBL" id="MBE9660573.1"/>
    </source>
</evidence>
<organism evidence="1 2">
    <name type="scientific">Mucilaginibacter myungsuensis</name>
    <dbReference type="NCBI Taxonomy" id="649104"/>
    <lineage>
        <taxon>Bacteria</taxon>
        <taxon>Pseudomonadati</taxon>
        <taxon>Bacteroidota</taxon>
        <taxon>Sphingobacteriia</taxon>
        <taxon>Sphingobacteriales</taxon>
        <taxon>Sphingobacteriaceae</taxon>
        <taxon>Mucilaginibacter</taxon>
    </lineage>
</organism>